<feature type="domain" description="SseB protein N-terminal" evidence="1">
    <location>
        <begin position="18"/>
        <end position="130"/>
    </location>
</feature>
<dbReference type="InterPro" id="IPR009839">
    <property type="entry name" value="SseB_N"/>
</dbReference>
<name>A0ABR5IYB6_9ACTN</name>
<dbReference type="Proteomes" id="UP000037020">
    <property type="component" value="Unassembled WGS sequence"/>
</dbReference>
<dbReference type="Pfam" id="PF07179">
    <property type="entry name" value="SseB"/>
    <property type="match status" value="1"/>
</dbReference>
<gene>
    <name evidence="2" type="ORF">ADK38_32780</name>
</gene>
<keyword evidence="3" id="KW-1185">Reference proteome</keyword>
<organism evidence="2 3">
    <name type="scientific">Streptomyces varsoviensis</name>
    <dbReference type="NCBI Taxonomy" id="67373"/>
    <lineage>
        <taxon>Bacteria</taxon>
        <taxon>Bacillati</taxon>
        <taxon>Actinomycetota</taxon>
        <taxon>Actinomycetes</taxon>
        <taxon>Kitasatosporales</taxon>
        <taxon>Streptomycetaceae</taxon>
        <taxon>Streptomyces</taxon>
    </lineage>
</organism>
<protein>
    <recommendedName>
        <fullName evidence="1">SseB protein N-terminal domain-containing protein</fullName>
    </recommendedName>
</protein>
<evidence type="ECO:0000259" key="1">
    <source>
        <dbReference type="Pfam" id="PF07179"/>
    </source>
</evidence>
<reference evidence="2 3" key="1">
    <citation type="submission" date="2015-07" db="EMBL/GenBank/DDBJ databases">
        <authorList>
            <person name="Ju K.-S."/>
            <person name="Doroghazi J.R."/>
            <person name="Metcalf W.W."/>
        </authorList>
    </citation>
    <scope>NUCLEOTIDE SEQUENCE [LARGE SCALE GENOMIC DNA]</scope>
    <source>
        <strain evidence="2 3">NRRL B-3589</strain>
    </source>
</reference>
<dbReference type="RefSeq" id="WP_030875630.1">
    <property type="nucleotide sequence ID" value="NZ_JBIRHZ010000001.1"/>
</dbReference>
<accession>A0ABR5IYB6</accession>
<evidence type="ECO:0000313" key="2">
    <source>
        <dbReference type="EMBL" id="KOG86128.1"/>
    </source>
</evidence>
<proteinExistence type="predicted"/>
<sequence length="136" mass="14176">MNTPMDLPSGNGLSPAQQALNALSENTQDEAALETLAGSDVLLPVPDELSDAQEPDSGDVVLPIMEQPGGAQLVPVFTSELRMAELLPSISRYRMVPLGTLASQWPSGELSLAIDASSPGALTLDAQGVRTLLARP</sequence>
<comment type="caution">
    <text evidence="2">The sequence shown here is derived from an EMBL/GenBank/DDBJ whole genome shotgun (WGS) entry which is preliminary data.</text>
</comment>
<evidence type="ECO:0000313" key="3">
    <source>
        <dbReference type="Proteomes" id="UP000037020"/>
    </source>
</evidence>
<dbReference type="EMBL" id="LGUT01003021">
    <property type="protein sequence ID" value="KOG86128.1"/>
    <property type="molecule type" value="Genomic_DNA"/>
</dbReference>